<organism evidence="1 2">
    <name type="scientific">Paraburkholderia ultramafica</name>
    <dbReference type="NCBI Taxonomy" id="1544867"/>
    <lineage>
        <taxon>Bacteria</taxon>
        <taxon>Pseudomonadati</taxon>
        <taxon>Pseudomonadota</taxon>
        <taxon>Betaproteobacteria</taxon>
        <taxon>Burkholderiales</taxon>
        <taxon>Burkholderiaceae</taxon>
        <taxon>Paraburkholderia</taxon>
    </lineage>
</organism>
<dbReference type="EMBL" id="CADIKK010000063">
    <property type="protein sequence ID" value="CAB3808893.1"/>
    <property type="molecule type" value="Genomic_DNA"/>
</dbReference>
<evidence type="ECO:0000313" key="1">
    <source>
        <dbReference type="EMBL" id="CAB3808893.1"/>
    </source>
</evidence>
<accession>A0A6S7BQ33</accession>
<dbReference type="Proteomes" id="UP000494365">
    <property type="component" value="Unassembled WGS sequence"/>
</dbReference>
<protein>
    <submittedName>
        <fullName evidence="1">Uncharacterized protein</fullName>
    </submittedName>
</protein>
<proteinExistence type="predicted"/>
<evidence type="ECO:0000313" key="2">
    <source>
        <dbReference type="Proteomes" id="UP000494365"/>
    </source>
</evidence>
<name>A0A6S7BQ33_9BURK</name>
<gene>
    <name evidence="1" type="ORF">LMG28614_06906</name>
</gene>
<dbReference type="AlphaFoldDB" id="A0A6S7BQ33"/>
<keyword evidence="2" id="KW-1185">Reference proteome</keyword>
<reference evidence="1 2" key="1">
    <citation type="submission" date="2020-04" db="EMBL/GenBank/DDBJ databases">
        <authorList>
            <person name="De Canck E."/>
        </authorList>
    </citation>
    <scope>NUCLEOTIDE SEQUENCE [LARGE SCALE GENOMIC DNA]</scope>
    <source>
        <strain evidence="1 2">LMG 28614</strain>
    </source>
</reference>
<sequence length="87" mass="9587">MAGVAMDRMAVATATVARSVATFFMTCVFRSVSSACDVLVYERPEQLMNRGTDHRIGPLAFDEGDEGVSDWITRVRAPLLTNDYGRI</sequence>